<reference evidence="3" key="1">
    <citation type="submission" date="2016-11" db="EMBL/GenBank/DDBJ databases">
        <authorList>
            <person name="Varghese N."/>
            <person name="Submissions S."/>
        </authorList>
    </citation>
    <scope>NUCLEOTIDE SEQUENCE [LARGE SCALE GENOMIC DNA]</scope>
    <source>
        <strain evidence="3">CGMCC 1.7063</strain>
    </source>
</reference>
<dbReference type="STRING" id="494016.SAMN04487965_0472"/>
<keyword evidence="1" id="KW-0472">Membrane</keyword>
<feature type="transmembrane region" description="Helical" evidence="1">
    <location>
        <begin position="172"/>
        <end position="198"/>
    </location>
</feature>
<proteinExistence type="predicted"/>
<feature type="transmembrane region" description="Helical" evidence="1">
    <location>
        <begin position="218"/>
        <end position="240"/>
    </location>
</feature>
<accession>A0A1M4VNL3</accession>
<keyword evidence="3" id="KW-1185">Reference proteome</keyword>
<protein>
    <submittedName>
        <fullName evidence="2">Uncharacterized protein</fullName>
    </submittedName>
</protein>
<organism evidence="2 3">
    <name type="scientific">Microbulbifer donghaiensis</name>
    <dbReference type="NCBI Taxonomy" id="494016"/>
    <lineage>
        <taxon>Bacteria</taxon>
        <taxon>Pseudomonadati</taxon>
        <taxon>Pseudomonadota</taxon>
        <taxon>Gammaproteobacteria</taxon>
        <taxon>Cellvibrionales</taxon>
        <taxon>Microbulbiferaceae</taxon>
        <taxon>Microbulbifer</taxon>
    </lineage>
</organism>
<keyword evidence="1" id="KW-0812">Transmembrane</keyword>
<evidence type="ECO:0000313" key="2">
    <source>
        <dbReference type="EMBL" id="SHE70437.1"/>
    </source>
</evidence>
<keyword evidence="1" id="KW-1133">Transmembrane helix</keyword>
<dbReference type="Proteomes" id="UP000184170">
    <property type="component" value="Unassembled WGS sequence"/>
</dbReference>
<name>A0A1M4VNL3_9GAMM</name>
<sequence>MSGQEKFQVVSAGKTLRARAPEAVVQDAAKAFSIPLSQARRLLVKGWVIKDQLSSKQVLEYRSRLQKIGLRVDVFPAGQFDNRALIAKMQFAQQRRARNEGATTSAPVSTEVGREVVAHLPAQTREAATAAVTAEVAEAASTRKGGARAQVESLFNDVTPTVKSSSVERAQLVAGIFAGALVPALFVILLGLCGYSVLRAVWQLVQAIVSGEFGAFTAIGSLLSVLLAAFVAALLVLPFFAARRLVPQDPDVIPLQPTDAKGLSLLLQVLADKTGLPEVRQVSVAAGVDVVVEPTLADVCSQQLPLRIGLSAVRSLNGNELLALVARACGAYRGKLGGVSAWLVLDTARRIQHMQWALENDRSIVSPSGEASALRRPLHLMLSSCGKAVLPLLDRLYGLHRALTATVARRLERRGDAWAAQLLGSREFTVFAEKWHQLVHAELLVAEINREAAVAGQHLQNYPAAVLWMFSNLDDETRSNIELAMAQESDAWDSAQAADNERIGWAEELALQPLLSREFAVQKLFEDLAELERSVSAGIAAEGTRPAENQRLLCVSKEAEQALQILAEYFNQLPPRRFLPLKAPASEELQAMDLQETINWLRGRLVELRELEQRYDTLRTRGAAMQLGAALIRIQSDIQPQEFFLSGTTPSMADESVRDNRVRRQEMGQQIQQIFGVFNLRLRRALELMPAGERQAAAQILQQLSAYQALAPHLDRLENYADMLGLMIDRLSLEPAQRDLVQKYFALAVRELESLFSVVDASDDLRRLGLGAALEQRVELAPAPKLPDKRPALVDTLQTLELKCKNASAAIAEHYRVLLCRLLQPCLKQERKLKVKPLRLLGAV</sequence>
<gene>
    <name evidence="2" type="ORF">SAMN04487965_0472</name>
</gene>
<dbReference type="OrthoDB" id="5716768at2"/>
<dbReference type="EMBL" id="FQVA01000001">
    <property type="protein sequence ID" value="SHE70437.1"/>
    <property type="molecule type" value="Genomic_DNA"/>
</dbReference>
<dbReference type="RefSeq" id="WP_073271060.1">
    <property type="nucleotide sequence ID" value="NZ_FQVA01000001.1"/>
</dbReference>
<evidence type="ECO:0000313" key="3">
    <source>
        <dbReference type="Proteomes" id="UP000184170"/>
    </source>
</evidence>
<dbReference type="AlphaFoldDB" id="A0A1M4VNL3"/>
<evidence type="ECO:0000256" key="1">
    <source>
        <dbReference type="SAM" id="Phobius"/>
    </source>
</evidence>